<dbReference type="InterPro" id="IPR007214">
    <property type="entry name" value="YbaK/aa-tRNA-synth-assoc-dom"/>
</dbReference>
<feature type="domain" description="YbaK/aminoacyl-tRNA synthetase-associated" evidence="1">
    <location>
        <begin position="21"/>
        <end position="143"/>
    </location>
</feature>
<evidence type="ECO:0000313" key="2">
    <source>
        <dbReference type="EMBL" id="MFC0625627.1"/>
    </source>
</evidence>
<dbReference type="InterPro" id="IPR036754">
    <property type="entry name" value="YbaK/aa-tRNA-synt-asso_dom_sf"/>
</dbReference>
<gene>
    <name evidence="2" type="ORF">ACFFGN_16205</name>
</gene>
<protein>
    <submittedName>
        <fullName evidence="2">Aminoacyl-tRNA deacylase</fullName>
    </submittedName>
</protein>
<comment type="caution">
    <text evidence="2">The sequence shown here is derived from an EMBL/GenBank/DDBJ whole genome shotgun (WGS) entry which is preliminary data.</text>
</comment>
<evidence type="ECO:0000259" key="1">
    <source>
        <dbReference type="Pfam" id="PF04073"/>
    </source>
</evidence>
<keyword evidence="3" id="KW-1185">Reference proteome</keyword>
<sequence>MGTAAAQYLTDRDIPFILHRHESIVTFEDAKAVLPFDPGCMVKGLAFEHPDGSIAVIALRAADSVDYRRVATALGVRRADLRKAPPERIEAQLDMQVGGIAPIPVPNAVVFVDRAVLELDLILCGSGRREVTLELTADAFAKLSATTVGDFRKVV</sequence>
<dbReference type="EMBL" id="JBHLTC010000018">
    <property type="protein sequence ID" value="MFC0625627.1"/>
    <property type="molecule type" value="Genomic_DNA"/>
</dbReference>
<dbReference type="SUPFAM" id="SSF55826">
    <property type="entry name" value="YbaK/ProRS associated domain"/>
    <property type="match status" value="1"/>
</dbReference>
<dbReference type="Pfam" id="PF04073">
    <property type="entry name" value="tRNA_edit"/>
    <property type="match status" value="1"/>
</dbReference>
<proteinExistence type="predicted"/>
<name>A0ABV6QPV7_9ACTN</name>
<evidence type="ECO:0000313" key="3">
    <source>
        <dbReference type="Proteomes" id="UP001589890"/>
    </source>
</evidence>
<dbReference type="Gene3D" id="3.90.960.10">
    <property type="entry name" value="YbaK/aminoacyl-tRNA synthetase-associated domain"/>
    <property type="match status" value="1"/>
</dbReference>
<dbReference type="Proteomes" id="UP001589890">
    <property type="component" value="Unassembled WGS sequence"/>
</dbReference>
<accession>A0ABV6QPV7</accession>
<organism evidence="2 3">
    <name type="scientific">Kribbella deserti</name>
    <dbReference type="NCBI Taxonomy" id="1926257"/>
    <lineage>
        <taxon>Bacteria</taxon>
        <taxon>Bacillati</taxon>
        <taxon>Actinomycetota</taxon>
        <taxon>Actinomycetes</taxon>
        <taxon>Propionibacteriales</taxon>
        <taxon>Kribbellaceae</taxon>
        <taxon>Kribbella</taxon>
    </lineage>
</organism>
<reference evidence="2 3" key="1">
    <citation type="submission" date="2024-09" db="EMBL/GenBank/DDBJ databases">
        <authorList>
            <person name="Sun Q."/>
            <person name="Mori K."/>
        </authorList>
    </citation>
    <scope>NUCLEOTIDE SEQUENCE [LARGE SCALE GENOMIC DNA]</scope>
    <source>
        <strain evidence="2 3">CGMCC 1.15906</strain>
    </source>
</reference>
<dbReference type="RefSeq" id="WP_380048236.1">
    <property type="nucleotide sequence ID" value="NZ_JBHLTC010000018.1"/>
</dbReference>